<protein>
    <submittedName>
        <fullName evidence="1">Uncharacterized protein</fullName>
    </submittedName>
</protein>
<accession>A0ACB8BPR7</accession>
<name>A0ACB8BPR7_9AGAM</name>
<keyword evidence="2" id="KW-1185">Reference proteome</keyword>
<dbReference type="EMBL" id="MU266359">
    <property type="protein sequence ID" value="KAH7927930.1"/>
    <property type="molecule type" value="Genomic_DNA"/>
</dbReference>
<evidence type="ECO:0000313" key="2">
    <source>
        <dbReference type="Proteomes" id="UP000790709"/>
    </source>
</evidence>
<gene>
    <name evidence="1" type="ORF">BV22DRAFT_241127</name>
</gene>
<reference evidence="1" key="1">
    <citation type="journal article" date="2021" name="New Phytol.">
        <title>Evolutionary innovations through gain and loss of genes in the ectomycorrhizal Boletales.</title>
        <authorList>
            <person name="Wu G."/>
            <person name="Miyauchi S."/>
            <person name="Morin E."/>
            <person name="Kuo A."/>
            <person name="Drula E."/>
            <person name="Varga T."/>
            <person name="Kohler A."/>
            <person name="Feng B."/>
            <person name="Cao Y."/>
            <person name="Lipzen A."/>
            <person name="Daum C."/>
            <person name="Hundley H."/>
            <person name="Pangilinan J."/>
            <person name="Johnson J."/>
            <person name="Barry K."/>
            <person name="LaButti K."/>
            <person name="Ng V."/>
            <person name="Ahrendt S."/>
            <person name="Min B."/>
            <person name="Choi I.G."/>
            <person name="Park H."/>
            <person name="Plett J.M."/>
            <person name="Magnuson J."/>
            <person name="Spatafora J.W."/>
            <person name="Nagy L.G."/>
            <person name="Henrissat B."/>
            <person name="Grigoriev I.V."/>
            <person name="Yang Z.L."/>
            <person name="Xu J."/>
            <person name="Martin F.M."/>
        </authorList>
    </citation>
    <scope>NUCLEOTIDE SEQUENCE</scope>
    <source>
        <strain evidence="1">KUC20120723A-06</strain>
    </source>
</reference>
<proteinExistence type="predicted"/>
<comment type="caution">
    <text evidence="1">The sequence shown here is derived from an EMBL/GenBank/DDBJ whole genome shotgun (WGS) entry which is preliminary data.</text>
</comment>
<sequence length="270" mass="31471">MKRRLSIKPDLDSKEEEEKKNFALLHAKVKVKVKEEAAISDDVVQSRLALIGYETYDIKVEPPEILDATTTRDFTSTTWGGNRIWTFPRIQQKFVNIHGLNDFMFCNLEYNPAVPRWPGAPGLYFESWRSFQDWPRIQRVLVRLRDNAWHYVGQYQLTPAPALTGEEWRCQTDIVKNTWAQNLSFRMYGRHVRASIVLRKRFGREASEDELSTAMESNGKFDVPAHEILQAYDRGEMHLQVWCMKCVGYDEDFQRKIAAGNQAPARRVRG</sequence>
<evidence type="ECO:0000313" key="1">
    <source>
        <dbReference type="EMBL" id="KAH7927930.1"/>
    </source>
</evidence>
<dbReference type="Proteomes" id="UP000790709">
    <property type="component" value="Unassembled WGS sequence"/>
</dbReference>
<organism evidence="1 2">
    <name type="scientific">Leucogyrophana mollusca</name>
    <dbReference type="NCBI Taxonomy" id="85980"/>
    <lineage>
        <taxon>Eukaryota</taxon>
        <taxon>Fungi</taxon>
        <taxon>Dikarya</taxon>
        <taxon>Basidiomycota</taxon>
        <taxon>Agaricomycotina</taxon>
        <taxon>Agaricomycetes</taxon>
        <taxon>Agaricomycetidae</taxon>
        <taxon>Boletales</taxon>
        <taxon>Boletales incertae sedis</taxon>
        <taxon>Leucogyrophana</taxon>
    </lineage>
</organism>